<evidence type="ECO:0000313" key="1">
    <source>
        <dbReference type="EMBL" id="MRX71325.1"/>
    </source>
</evidence>
<accession>A0A7X2IWZ8</accession>
<reference evidence="1 2" key="1">
    <citation type="submission" date="2019-11" db="EMBL/GenBank/DDBJ databases">
        <title>Bacillus lacus genome.</title>
        <authorList>
            <person name="Allen C.J."/>
            <person name="Newman J.D."/>
        </authorList>
    </citation>
    <scope>NUCLEOTIDE SEQUENCE [LARGE SCALE GENOMIC DNA]</scope>
    <source>
        <strain evidence="1 2">KCTC 33946</strain>
    </source>
</reference>
<evidence type="ECO:0000313" key="2">
    <source>
        <dbReference type="Proteomes" id="UP000448867"/>
    </source>
</evidence>
<proteinExistence type="predicted"/>
<dbReference type="Proteomes" id="UP000448867">
    <property type="component" value="Unassembled WGS sequence"/>
</dbReference>
<dbReference type="RefSeq" id="WP_154306464.1">
    <property type="nucleotide sequence ID" value="NZ_WKKI01000004.1"/>
</dbReference>
<comment type="caution">
    <text evidence="1">The sequence shown here is derived from an EMBL/GenBank/DDBJ whole genome shotgun (WGS) entry which is preliminary data.</text>
</comment>
<keyword evidence="2" id="KW-1185">Reference proteome</keyword>
<dbReference type="OrthoDB" id="2941402at2"/>
<protein>
    <submittedName>
        <fullName evidence="1">DUF3679 domain-containing protein</fullName>
    </submittedName>
</protein>
<dbReference type="AlphaFoldDB" id="A0A7X2IWZ8"/>
<organism evidence="1 2">
    <name type="scientific">Metabacillus lacus</name>
    <dbReference type="NCBI Taxonomy" id="1983721"/>
    <lineage>
        <taxon>Bacteria</taxon>
        <taxon>Bacillati</taxon>
        <taxon>Bacillota</taxon>
        <taxon>Bacilli</taxon>
        <taxon>Bacillales</taxon>
        <taxon>Bacillaceae</taxon>
        <taxon>Metabacillus</taxon>
    </lineage>
</organism>
<dbReference type="Pfam" id="PF12438">
    <property type="entry name" value="DUF3679"/>
    <property type="match status" value="1"/>
</dbReference>
<dbReference type="EMBL" id="WKKI01000004">
    <property type="protein sequence ID" value="MRX71325.1"/>
    <property type="molecule type" value="Genomic_DNA"/>
</dbReference>
<gene>
    <name evidence="1" type="ORF">GJU40_03950</name>
</gene>
<sequence>MQSRKLRKNREGCKMGRFMLKCFLLFSLLLLGVIAGMQYANMGMHKMKGYQDPELTGAATLYQGSEGEVKASILGTVVTEEQLSDKQKKLEELTAFNLFSQMGKQAAGMIEKGTRALLNSAGEAVGKMFDKG</sequence>
<dbReference type="InterPro" id="IPR020534">
    <property type="entry name" value="Uncharacterised_YqxA"/>
</dbReference>
<name>A0A7X2IWZ8_9BACI</name>